<evidence type="ECO:0000313" key="1">
    <source>
        <dbReference type="EMBL" id="CAG9534961.1"/>
    </source>
</evidence>
<proteinExistence type="predicted"/>
<accession>A0A8J2MNN6</accession>
<gene>
    <name evidence="1" type="ORF">CJOHNSTONI_LOCUS5047</name>
</gene>
<organism evidence="1 2">
    <name type="scientific">Cercopithifilaria johnstoni</name>
    <dbReference type="NCBI Taxonomy" id="2874296"/>
    <lineage>
        <taxon>Eukaryota</taxon>
        <taxon>Metazoa</taxon>
        <taxon>Ecdysozoa</taxon>
        <taxon>Nematoda</taxon>
        <taxon>Chromadorea</taxon>
        <taxon>Rhabditida</taxon>
        <taxon>Spirurina</taxon>
        <taxon>Spiruromorpha</taxon>
        <taxon>Filarioidea</taxon>
        <taxon>Onchocercidae</taxon>
        <taxon>Cercopithifilaria</taxon>
    </lineage>
</organism>
<dbReference type="OrthoDB" id="5846970at2759"/>
<name>A0A8J2MNN6_9BILA</name>
<comment type="caution">
    <text evidence="1">The sequence shown here is derived from an EMBL/GenBank/DDBJ whole genome shotgun (WGS) entry which is preliminary data.</text>
</comment>
<dbReference type="AlphaFoldDB" id="A0A8J2MNN6"/>
<dbReference type="Proteomes" id="UP000746747">
    <property type="component" value="Unassembled WGS sequence"/>
</dbReference>
<keyword evidence="2" id="KW-1185">Reference proteome</keyword>
<reference evidence="1" key="1">
    <citation type="submission" date="2021-09" db="EMBL/GenBank/DDBJ databases">
        <authorList>
            <consortium name="Pathogen Informatics"/>
        </authorList>
    </citation>
    <scope>NUCLEOTIDE SEQUENCE</scope>
</reference>
<protein>
    <submittedName>
        <fullName evidence="1">Uncharacterized protein</fullName>
    </submittedName>
</protein>
<dbReference type="EMBL" id="CAKAEH010001343">
    <property type="protein sequence ID" value="CAG9534961.1"/>
    <property type="molecule type" value="Genomic_DNA"/>
</dbReference>
<evidence type="ECO:0000313" key="2">
    <source>
        <dbReference type="Proteomes" id="UP000746747"/>
    </source>
</evidence>
<sequence length="148" mass="15769">MQFLFYSLVTTVLAQYELANFKCPVGEYAIALGCSNAQQCKPFTSDPVDCIRSACCVKSNYSTPLPYSVSLICSNGGIAVVVGCIKSQQCLPFTKEPVACLQGVCCTVPQKCPNGGRIIGLQCTTSESCIPLAEGCPVMCIDTMCCTY</sequence>